<dbReference type="SUPFAM" id="SSF56112">
    <property type="entry name" value="Protein kinase-like (PK-like)"/>
    <property type="match status" value="1"/>
</dbReference>
<sequence>MTFPSRTEIVTAMKNPQVCYKAKELIGGNVVCKGSNVIQYAGGYTTVFPFIDSKGKKVAIRCWCADIGDACKRSSTISDYLNKEQNSYFVNFKYVDNAILIAGQLQPVIVMEWVDGKPLKEYINDNLNPTAFLALAENFKLMVTDFHKRNIAHGDLQHGNIMVKSDGSLVVVDYDSMYIEQLKGMNDVIKGLPGYQHPARGRNQTINPKLDYFSELVIYLSLLIFAENSNLWQKYYDAEDLLFSKDDFVNITQSPIYHIFINHTNPQIITLLQKLEEFLLQSEIQDLEPLEDALVDKLEKAKENIASKWDNQPNPPQQKIITLPESKLIIDKF</sequence>
<keyword evidence="2" id="KW-0808">Transferase</keyword>
<dbReference type="AlphaFoldDB" id="A0A5J4S6M1"/>
<dbReference type="GO" id="GO:0005524">
    <property type="term" value="F:ATP binding"/>
    <property type="evidence" value="ECO:0007669"/>
    <property type="project" value="InterPro"/>
</dbReference>
<comment type="caution">
    <text evidence="2">The sequence shown here is derived from an EMBL/GenBank/DDBJ whole genome shotgun (WGS) entry which is preliminary data.</text>
</comment>
<evidence type="ECO:0000259" key="1">
    <source>
        <dbReference type="PROSITE" id="PS50011"/>
    </source>
</evidence>
<reference evidence="2" key="1">
    <citation type="submission" date="2019-03" db="EMBL/GenBank/DDBJ databases">
        <title>Single cell metagenomics reveals metabolic interactions within the superorganism composed of flagellate Streblomastix strix and complex community of Bacteroidetes bacteria on its surface.</title>
        <authorList>
            <person name="Treitli S.C."/>
            <person name="Kolisko M."/>
            <person name="Husnik F."/>
            <person name="Keeling P."/>
            <person name="Hampl V."/>
        </authorList>
    </citation>
    <scope>NUCLEOTIDE SEQUENCE</scope>
    <source>
        <strain evidence="2">STM</strain>
    </source>
</reference>
<name>A0A5J4S6M1_9ZZZZ</name>
<feature type="domain" description="Protein kinase" evidence="1">
    <location>
        <begin position="20"/>
        <end position="333"/>
    </location>
</feature>
<keyword evidence="2" id="KW-0418">Kinase</keyword>
<dbReference type="EMBL" id="SNRY01000416">
    <property type="protein sequence ID" value="KAA6341043.1"/>
    <property type="molecule type" value="Genomic_DNA"/>
</dbReference>
<dbReference type="InterPro" id="IPR000719">
    <property type="entry name" value="Prot_kinase_dom"/>
</dbReference>
<dbReference type="Pfam" id="PF00069">
    <property type="entry name" value="Pkinase"/>
    <property type="match status" value="1"/>
</dbReference>
<dbReference type="PROSITE" id="PS50011">
    <property type="entry name" value="PROTEIN_KINASE_DOM"/>
    <property type="match status" value="1"/>
</dbReference>
<dbReference type="InterPro" id="IPR011009">
    <property type="entry name" value="Kinase-like_dom_sf"/>
</dbReference>
<dbReference type="GO" id="GO:0004674">
    <property type="term" value="F:protein serine/threonine kinase activity"/>
    <property type="evidence" value="ECO:0007669"/>
    <property type="project" value="UniProtKB-EC"/>
</dbReference>
<accession>A0A5J4S6M1</accession>
<dbReference type="EC" id="2.7.11.1" evidence="2"/>
<gene>
    <name evidence="2" type="ORF">EZS27_011134</name>
</gene>
<evidence type="ECO:0000313" key="2">
    <source>
        <dbReference type="EMBL" id="KAA6341043.1"/>
    </source>
</evidence>
<dbReference type="Gene3D" id="1.10.510.10">
    <property type="entry name" value="Transferase(Phosphotransferase) domain 1"/>
    <property type="match status" value="1"/>
</dbReference>
<protein>
    <submittedName>
        <fullName evidence="2">Serine/threonine-protein kinase PrkC</fullName>
        <ecNumber evidence="2">2.7.11.1</ecNumber>
    </submittedName>
</protein>
<organism evidence="2">
    <name type="scientific">termite gut metagenome</name>
    <dbReference type="NCBI Taxonomy" id="433724"/>
    <lineage>
        <taxon>unclassified sequences</taxon>
        <taxon>metagenomes</taxon>
        <taxon>organismal metagenomes</taxon>
    </lineage>
</organism>
<proteinExistence type="predicted"/>